<dbReference type="GeneID" id="74945951"/>
<feature type="transmembrane region" description="Helical" evidence="1">
    <location>
        <begin position="110"/>
        <end position="133"/>
    </location>
</feature>
<dbReference type="AlphaFoldDB" id="A0A060HMX2"/>
<evidence type="ECO:0000256" key="1">
    <source>
        <dbReference type="SAM" id="Phobius"/>
    </source>
</evidence>
<name>A0A060HMX2_9ARCH</name>
<dbReference type="STRING" id="926571.NVIE_0699"/>
<dbReference type="RefSeq" id="WP_075054017.1">
    <property type="nucleotide sequence ID" value="NZ_CP007536.1"/>
</dbReference>
<dbReference type="OrthoDB" id="11172at2157"/>
<organism evidence="2 3">
    <name type="scientific">Nitrososphaera viennensis EN76</name>
    <dbReference type="NCBI Taxonomy" id="926571"/>
    <lineage>
        <taxon>Archaea</taxon>
        <taxon>Nitrososphaerota</taxon>
        <taxon>Nitrososphaeria</taxon>
        <taxon>Nitrososphaerales</taxon>
        <taxon>Nitrososphaeraceae</taxon>
        <taxon>Nitrososphaera</taxon>
    </lineage>
</organism>
<keyword evidence="3" id="KW-1185">Reference proteome</keyword>
<reference evidence="2 3" key="1">
    <citation type="journal article" date="2014" name="Int. J. Syst. Evol. Microbiol.">
        <title>Nitrososphaera viennensis gen. nov., sp. nov., an aerobic and mesophilic, ammonia-oxidizing archaeon from soil and a member of the archaeal phylum Thaumarchaeota.</title>
        <authorList>
            <person name="Stieglmeier M."/>
            <person name="Klingl A."/>
            <person name="Alves R.J."/>
            <person name="Rittmann S.K."/>
            <person name="Melcher M."/>
            <person name="Leisch N."/>
            <person name="Schleper C."/>
        </authorList>
    </citation>
    <scope>NUCLEOTIDE SEQUENCE [LARGE SCALE GENOMIC DNA]</scope>
    <source>
        <strain evidence="2">EN76</strain>
    </source>
</reference>
<dbReference type="EMBL" id="CP007536">
    <property type="protein sequence ID" value="AIC14896.1"/>
    <property type="molecule type" value="Genomic_DNA"/>
</dbReference>
<gene>
    <name evidence="2" type="ORF">NVIE_0699</name>
</gene>
<dbReference type="HOGENOM" id="CLU_147146_0_0_2"/>
<feature type="transmembrane region" description="Helical" evidence="1">
    <location>
        <begin position="7"/>
        <end position="26"/>
    </location>
</feature>
<keyword evidence="1" id="KW-1133">Transmembrane helix</keyword>
<protein>
    <submittedName>
        <fullName evidence="2">Uncharacterized protein</fullName>
    </submittedName>
</protein>
<feature type="transmembrane region" description="Helical" evidence="1">
    <location>
        <begin position="46"/>
        <end position="66"/>
    </location>
</feature>
<keyword evidence="1" id="KW-0812">Transmembrane</keyword>
<sequence>MKLETWIALASVGLSAMFVALLLSFYNFLISQGENPSRIIDPAGLLIQQVSISAAPGVILAGVVFAMSRTTGNKPAGLLLVAAGAIMLAGMIAALGMLPQISSRYMLGGISIVPYIFIAAGAGVAGIGGYLAAVSKRSRSAGNLDDLR</sequence>
<feature type="transmembrane region" description="Helical" evidence="1">
    <location>
        <begin position="78"/>
        <end position="98"/>
    </location>
</feature>
<keyword evidence="1" id="KW-0472">Membrane</keyword>
<dbReference type="KEGG" id="nvn:NVIE_0699"/>
<dbReference type="Proteomes" id="UP000027093">
    <property type="component" value="Chromosome"/>
</dbReference>
<proteinExistence type="predicted"/>
<evidence type="ECO:0000313" key="3">
    <source>
        <dbReference type="Proteomes" id="UP000027093"/>
    </source>
</evidence>
<accession>A0A060HMX2</accession>
<evidence type="ECO:0000313" key="2">
    <source>
        <dbReference type="EMBL" id="AIC14896.1"/>
    </source>
</evidence>